<comment type="function">
    <text evidence="8">Plays an important role in the de novo pathway of purine nucleotide biosynthesis. Catalyzes the first committed step in the biosynthesis of AMP from IMP.</text>
</comment>
<dbReference type="CDD" id="cd03108">
    <property type="entry name" value="AdSS"/>
    <property type="match status" value="1"/>
</dbReference>
<feature type="binding site" description="in other chain" evidence="8">
    <location>
        <begin position="38"/>
        <end position="41"/>
    </location>
    <ligand>
        <name>IMP</name>
        <dbReference type="ChEBI" id="CHEBI:58053"/>
        <note>ligand shared between dimeric partners</note>
    </ligand>
</feature>
<evidence type="ECO:0000256" key="5">
    <source>
        <dbReference type="ARBA" id="ARBA00022755"/>
    </source>
</evidence>
<evidence type="ECO:0000313" key="11">
    <source>
        <dbReference type="EMBL" id="QUV95401.1"/>
    </source>
</evidence>
<keyword evidence="7 8" id="KW-0342">GTP-binding</keyword>
<evidence type="ECO:0000256" key="1">
    <source>
        <dbReference type="ARBA" id="ARBA00011738"/>
    </source>
</evidence>
<feature type="active site" evidence="9">
    <location>
        <position position="140"/>
    </location>
</feature>
<dbReference type="EMBL" id="CP072643">
    <property type="protein sequence ID" value="QUV95401.1"/>
    <property type="molecule type" value="Genomic_DNA"/>
</dbReference>
<dbReference type="InterPro" id="IPR042110">
    <property type="entry name" value="Adenylosuccinate_synth_dom2"/>
</dbReference>
<keyword evidence="4 8" id="KW-0547">Nucleotide-binding</keyword>
<dbReference type="InterPro" id="IPR027417">
    <property type="entry name" value="P-loop_NTPase"/>
</dbReference>
<dbReference type="Gene3D" id="1.10.300.10">
    <property type="entry name" value="Adenylosuccinate Synthetase, subunit A, domain 2"/>
    <property type="match status" value="1"/>
</dbReference>
<comment type="cofactor">
    <cofactor evidence="8">
        <name>Mg(2+)</name>
        <dbReference type="ChEBI" id="CHEBI:18420"/>
    </cofactor>
    <text evidence="8">Binds 1 Mg(2+) ion per subunit.</text>
</comment>
<feature type="binding site" description="in other chain" evidence="8">
    <location>
        <position position="129"/>
    </location>
    <ligand>
        <name>IMP</name>
        <dbReference type="ChEBI" id="CHEBI:58053"/>
        <note>ligand shared between dimeric partners</note>
    </ligand>
</feature>
<dbReference type="SMART" id="SM00788">
    <property type="entry name" value="Adenylsucc_synt"/>
    <property type="match status" value="1"/>
</dbReference>
<keyword evidence="3 8" id="KW-0479">Metal-binding</keyword>
<feature type="binding site" evidence="8">
    <location>
        <position position="143"/>
    </location>
    <ligand>
        <name>IMP</name>
        <dbReference type="ChEBI" id="CHEBI:58053"/>
        <note>ligand shared between dimeric partners</note>
    </ligand>
</feature>
<name>A0ABX8B8J1_9BACT</name>
<evidence type="ECO:0000256" key="7">
    <source>
        <dbReference type="ARBA" id="ARBA00023134"/>
    </source>
</evidence>
<keyword evidence="6 8" id="KW-0460">Magnesium</keyword>
<dbReference type="SUPFAM" id="SSF52540">
    <property type="entry name" value="P-loop containing nucleoside triphosphate hydrolases"/>
    <property type="match status" value="1"/>
</dbReference>
<protein>
    <recommendedName>
        <fullName evidence="8 10">Adenylosuccinate synthetase</fullName>
        <shortName evidence="8">AMPSase</shortName>
        <shortName evidence="8">AdSS</shortName>
        <ecNumber evidence="8 10">6.3.4.4</ecNumber>
    </recommendedName>
    <alternativeName>
        <fullName evidence="8">IMP--aspartate ligase</fullName>
    </alternativeName>
</protein>
<accession>A0ABX8B8J1</accession>
<comment type="subcellular location">
    <subcellularLocation>
        <location evidence="8">Cytoplasm</location>
    </subcellularLocation>
</comment>
<evidence type="ECO:0000256" key="8">
    <source>
        <dbReference type="HAMAP-Rule" id="MF_00011"/>
    </source>
</evidence>
<dbReference type="GO" id="GO:0004019">
    <property type="term" value="F:adenylosuccinate synthase activity"/>
    <property type="evidence" value="ECO:0007669"/>
    <property type="project" value="UniProtKB-EC"/>
</dbReference>
<comment type="catalytic activity">
    <reaction evidence="8 10">
        <text>IMP + L-aspartate + GTP = N(6)-(1,2-dicarboxyethyl)-AMP + GDP + phosphate + 2 H(+)</text>
        <dbReference type="Rhea" id="RHEA:15753"/>
        <dbReference type="ChEBI" id="CHEBI:15378"/>
        <dbReference type="ChEBI" id="CHEBI:29991"/>
        <dbReference type="ChEBI" id="CHEBI:37565"/>
        <dbReference type="ChEBI" id="CHEBI:43474"/>
        <dbReference type="ChEBI" id="CHEBI:57567"/>
        <dbReference type="ChEBI" id="CHEBI:58053"/>
        <dbReference type="ChEBI" id="CHEBI:58189"/>
        <dbReference type="EC" id="6.3.4.4"/>
    </reaction>
</comment>
<keyword evidence="5 8" id="KW-0658">Purine biosynthesis</keyword>
<dbReference type="PROSITE" id="PS00513">
    <property type="entry name" value="ADENYLOSUCCIN_SYN_2"/>
    <property type="match status" value="1"/>
</dbReference>
<feature type="active site" description="Proton donor" evidence="8">
    <location>
        <position position="41"/>
    </location>
</feature>
<feature type="active site" description="Proton acceptor" evidence="8">
    <location>
        <position position="13"/>
    </location>
</feature>
<feature type="binding site" evidence="8">
    <location>
        <begin position="12"/>
        <end position="18"/>
    </location>
    <ligand>
        <name>GTP</name>
        <dbReference type="ChEBI" id="CHEBI:37565"/>
    </ligand>
</feature>
<feature type="binding site" description="in other chain" evidence="8">
    <location>
        <position position="238"/>
    </location>
    <ligand>
        <name>IMP</name>
        <dbReference type="ChEBI" id="CHEBI:58053"/>
        <note>ligand shared between dimeric partners</note>
    </ligand>
</feature>
<sequence length="433" mass="46724">MKNIVVVGTQWGDEGKGKVVDLIAPHFDIVARYQGGHNAGHTVIVRGEKFVLHLLPSGIVHAGKRCVIGNGVVIDPTALLSEMDELAARGIDFTGRLHISNRAHIILPHHLALERTSEQRRGIRQVGTTLRGIGPAYEDKIGRRGLRAGDLLHPERLKRQLEEIIGEANDILQMRGAEPIALAATVDDLLGKASRIAPFVTDTALWLNREMSAGKSVLFEGAQGTMLDIDHGTYPYVTSSSGTAGGATVGTGVPPTAITGVLGIMKAYTTRVGSGPFPTELTDATGERLRARGHEYGTSTGRPRRCGWFDGVVARYARMINGLTTVALMKLDVLDDFETIDICTGYRLHGEVLDAIPHDAEDLEAVEPIYETLPGWQSSTVGLTDFAQLPTNARRYIARLEALVGCDIGLVSTGPDRHDTILRADSQLAGWLT</sequence>
<evidence type="ECO:0000256" key="9">
    <source>
        <dbReference type="PROSITE-ProRule" id="PRU10134"/>
    </source>
</evidence>
<evidence type="ECO:0000256" key="10">
    <source>
        <dbReference type="RuleBase" id="RU000520"/>
    </source>
</evidence>
<feature type="binding site" description="in other chain" evidence="8">
    <location>
        <position position="223"/>
    </location>
    <ligand>
        <name>IMP</name>
        <dbReference type="ChEBI" id="CHEBI:58053"/>
        <note>ligand shared between dimeric partners</note>
    </ligand>
</feature>
<comment type="subunit">
    <text evidence="1 8">Homodimer.</text>
</comment>
<feature type="binding site" evidence="8">
    <location>
        <begin position="40"/>
        <end position="42"/>
    </location>
    <ligand>
        <name>GTP</name>
        <dbReference type="ChEBI" id="CHEBI:37565"/>
    </ligand>
</feature>
<dbReference type="HAMAP" id="MF_00011">
    <property type="entry name" value="Adenylosucc_synth"/>
    <property type="match status" value="1"/>
</dbReference>
<dbReference type="InterPro" id="IPR018220">
    <property type="entry name" value="Adenylosuccin_syn_GTP-bd"/>
</dbReference>
<dbReference type="PANTHER" id="PTHR11846:SF0">
    <property type="entry name" value="ADENYLOSUCCINATE SYNTHETASE"/>
    <property type="match status" value="1"/>
</dbReference>
<keyword evidence="8" id="KW-0963">Cytoplasm</keyword>
<dbReference type="EC" id="6.3.4.4" evidence="8 10"/>
<feature type="binding site" description="in other chain" evidence="8">
    <location>
        <begin position="13"/>
        <end position="16"/>
    </location>
    <ligand>
        <name>IMP</name>
        <dbReference type="ChEBI" id="CHEBI:58053"/>
        <note>ligand shared between dimeric partners</note>
    </ligand>
</feature>
<comment type="pathway">
    <text evidence="8 10">Purine metabolism; AMP biosynthesis via de novo pathway; AMP from IMP: step 1/2.</text>
</comment>
<feature type="binding site" evidence="8">
    <location>
        <begin position="298"/>
        <end position="304"/>
    </location>
    <ligand>
        <name>substrate</name>
    </ligand>
</feature>
<evidence type="ECO:0000256" key="4">
    <source>
        <dbReference type="ARBA" id="ARBA00022741"/>
    </source>
</evidence>
<feature type="binding site" evidence="8">
    <location>
        <begin position="412"/>
        <end position="414"/>
    </location>
    <ligand>
        <name>GTP</name>
        <dbReference type="ChEBI" id="CHEBI:37565"/>
    </ligand>
</feature>
<dbReference type="RefSeq" id="WP_211423626.1">
    <property type="nucleotide sequence ID" value="NZ_CP072643.1"/>
</dbReference>
<comment type="similarity">
    <text evidence="8 10">Belongs to the adenylosuccinate synthetase family.</text>
</comment>
<evidence type="ECO:0000256" key="2">
    <source>
        <dbReference type="ARBA" id="ARBA00022598"/>
    </source>
</evidence>
<feature type="binding site" evidence="8">
    <location>
        <begin position="330"/>
        <end position="332"/>
    </location>
    <ligand>
        <name>GTP</name>
        <dbReference type="ChEBI" id="CHEBI:37565"/>
    </ligand>
</feature>
<dbReference type="InterPro" id="IPR001114">
    <property type="entry name" value="Adenylosuccinate_synthetase"/>
</dbReference>
<dbReference type="InterPro" id="IPR033128">
    <property type="entry name" value="Adenylosuccin_syn_Lys_AS"/>
</dbReference>
<keyword evidence="12" id="KW-1185">Reference proteome</keyword>
<feature type="binding site" evidence="8">
    <location>
        <position position="304"/>
    </location>
    <ligand>
        <name>GTP</name>
        <dbReference type="ChEBI" id="CHEBI:37565"/>
    </ligand>
</feature>
<feature type="binding site" evidence="8">
    <location>
        <position position="40"/>
    </location>
    <ligand>
        <name>Mg(2+)</name>
        <dbReference type="ChEBI" id="CHEBI:18420"/>
    </ligand>
</feature>
<evidence type="ECO:0000256" key="3">
    <source>
        <dbReference type="ARBA" id="ARBA00022723"/>
    </source>
</evidence>
<feature type="binding site" description="in other chain" evidence="8">
    <location>
        <position position="302"/>
    </location>
    <ligand>
        <name>IMP</name>
        <dbReference type="ChEBI" id="CHEBI:58053"/>
        <note>ligand shared between dimeric partners</note>
    </ligand>
</feature>
<dbReference type="Pfam" id="PF00709">
    <property type="entry name" value="Adenylsucc_synt"/>
    <property type="match status" value="1"/>
</dbReference>
<evidence type="ECO:0000313" key="12">
    <source>
        <dbReference type="Proteomes" id="UP000677668"/>
    </source>
</evidence>
<dbReference type="Gene3D" id="3.90.170.10">
    <property type="entry name" value="Adenylosuccinate Synthetase, subunit A, domain 3"/>
    <property type="match status" value="1"/>
</dbReference>
<dbReference type="PANTHER" id="PTHR11846">
    <property type="entry name" value="ADENYLOSUCCINATE SYNTHETASE"/>
    <property type="match status" value="1"/>
</dbReference>
<proteinExistence type="inferred from homology"/>
<dbReference type="InterPro" id="IPR042109">
    <property type="entry name" value="Adenylosuccinate_synth_dom1"/>
</dbReference>
<dbReference type="NCBIfam" id="NF002223">
    <property type="entry name" value="PRK01117.1"/>
    <property type="match status" value="1"/>
</dbReference>
<gene>
    <name evidence="8" type="primary">purA</name>
    <name evidence="11" type="ORF">J8C05_11155</name>
</gene>
<feature type="binding site" evidence="8">
    <location>
        <position position="13"/>
    </location>
    <ligand>
        <name>Mg(2+)</name>
        <dbReference type="ChEBI" id="CHEBI:18420"/>
    </ligand>
</feature>
<dbReference type="InterPro" id="IPR042111">
    <property type="entry name" value="Adenylosuccinate_synth_dom3"/>
</dbReference>
<dbReference type="Proteomes" id="UP000677668">
    <property type="component" value="Chromosome 2"/>
</dbReference>
<evidence type="ECO:0000256" key="6">
    <source>
        <dbReference type="ARBA" id="ARBA00022842"/>
    </source>
</evidence>
<organism evidence="11 12">
    <name type="scientific">Chloracidobacterium sp. N</name>
    <dbReference type="NCBI Taxonomy" id="2821540"/>
    <lineage>
        <taxon>Bacteria</taxon>
        <taxon>Pseudomonadati</taxon>
        <taxon>Acidobacteriota</taxon>
        <taxon>Terriglobia</taxon>
        <taxon>Terriglobales</taxon>
        <taxon>Acidobacteriaceae</taxon>
        <taxon>Chloracidobacterium</taxon>
        <taxon>Chloracidobacterium aggregatum</taxon>
    </lineage>
</organism>
<keyword evidence="2 8" id="KW-0436">Ligase</keyword>
<dbReference type="PROSITE" id="PS01266">
    <property type="entry name" value="ADENYLOSUCCIN_SYN_1"/>
    <property type="match status" value="1"/>
</dbReference>
<dbReference type="Gene3D" id="3.40.440.10">
    <property type="entry name" value="Adenylosuccinate Synthetase, subunit A, domain 1"/>
    <property type="match status" value="1"/>
</dbReference>
<dbReference type="NCBIfam" id="TIGR00184">
    <property type="entry name" value="purA"/>
    <property type="match status" value="1"/>
</dbReference>
<reference evidence="11 12" key="1">
    <citation type="submission" date="2021-03" db="EMBL/GenBank/DDBJ databases">
        <title>Genomic and phenotypic characterization of Chloracidobacterium isolates provides evidence for multiple species.</title>
        <authorList>
            <person name="Saini M.K."/>
            <person name="Costas A.M.G."/>
            <person name="Tank M."/>
            <person name="Bryant D.A."/>
        </authorList>
    </citation>
    <scope>NUCLEOTIDE SEQUENCE [LARGE SCALE GENOMIC DNA]</scope>
    <source>
        <strain evidence="11 12">N</strain>
    </source>
</reference>